<sequence length="166" mass="16713">MRTDTPSPSSPPNDPSTRALAPVAGVLLLAITVVLAGGVVAAAIDEPPDPAPTAMLSLSATDDRIAIAHRGGDDLDANELTVRVRIDGEPLVRQPSVPFFSAAGFRPGPTGAFNAASGDALRAGDSTSFRVAGTNAPTLEPGRTVAVDVTVDGRPVASLEAVAKPA</sequence>
<keyword evidence="1" id="KW-1133">Transmembrane helix</keyword>
<keyword evidence="1" id="KW-0812">Transmembrane</keyword>
<evidence type="ECO:0000256" key="1">
    <source>
        <dbReference type="SAM" id="Phobius"/>
    </source>
</evidence>
<dbReference type="InterPro" id="IPR012859">
    <property type="entry name" value="Pilin_N_archaeal"/>
</dbReference>
<gene>
    <name evidence="3" type="ORF">ACFQEY_01070</name>
</gene>
<dbReference type="Pfam" id="PF07790">
    <property type="entry name" value="Pilin_N"/>
    <property type="match status" value="1"/>
</dbReference>
<feature type="transmembrane region" description="Helical" evidence="1">
    <location>
        <begin position="20"/>
        <end position="44"/>
    </location>
</feature>
<proteinExistence type="predicted"/>
<dbReference type="RefSeq" id="WP_379763922.1">
    <property type="nucleotide sequence ID" value="NZ_JBHSXI010000001.1"/>
</dbReference>
<keyword evidence="1" id="KW-0472">Membrane</keyword>
<evidence type="ECO:0000313" key="4">
    <source>
        <dbReference type="Proteomes" id="UP001596333"/>
    </source>
</evidence>
<accession>A0ABD5UDU4</accession>
<feature type="domain" description="Archaeal Type IV pilin N-terminal" evidence="2">
    <location>
        <begin position="19"/>
        <end position="88"/>
    </location>
</feature>
<dbReference type="Proteomes" id="UP001596333">
    <property type="component" value="Unassembled WGS sequence"/>
</dbReference>
<comment type="caution">
    <text evidence="3">The sequence shown here is derived from an EMBL/GenBank/DDBJ whole genome shotgun (WGS) entry which is preliminary data.</text>
</comment>
<evidence type="ECO:0000259" key="2">
    <source>
        <dbReference type="Pfam" id="PF07790"/>
    </source>
</evidence>
<dbReference type="EMBL" id="JBHSXI010000001">
    <property type="protein sequence ID" value="MFC6887650.1"/>
    <property type="molecule type" value="Genomic_DNA"/>
</dbReference>
<keyword evidence="4" id="KW-1185">Reference proteome</keyword>
<protein>
    <submittedName>
        <fullName evidence="3">Type IV pilin N-terminal domain-containing protein</fullName>
    </submittedName>
</protein>
<reference evidence="3 4" key="1">
    <citation type="journal article" date="2019" name="Int. J. Syst. Evol. Microbiol.">
        <title>The Global Catalogue of Microorganisms (GCM) 10K type strain sequencing project: providing services to taxonomists for standard genome sequencing and annotation.</title>
        <authorList>
            <consortium name="The Broad Institute Genomics Platform"/>
            <consortium name="The Broad Institute Genome Sequencing Center for Infectious Disease"/>
            <person name="Wu L."/>
            <person name="Ma J."/>
        </authorList>
    </citation>
    <scope>NUCLEOTIDE SEQUENCE [LARGE SCALE GENOMIC DNA]</scope>
    <source>
        <strain evidence="3 4">Y73</strain>
    </source>
</reference>
<evidence type="ECO:0000313" key="3">
    <source>
        <dbReference type="EMBL" id="MFC6887650.1"/>
    </source>
</evidence>
<name>A0ABD5UDU4_9EURY</name>
<dbReference type="AlphaFoldDB" id="A0ABD5UDU4"/>
<organism evidence="3 4">
    <name type="scientific">Halorubrum trueperi</name>
    <dbReference type="NCBI Taxonomy" id="2004704"/>
    <lineage>
        <taxon>Archaea</taxon>
        <taxon>Methanobacteriati</taxon>
        <taxon>Methanobacteriota</taxon>
        <taxon>Stenosarchaea group</taxon>
        <taxon>Halobacteria</taxon>
        <taxon>Halobacteriales</taxon>
        <taxon>Haloferacaceae</taxon>
        <taxon>Halorubrum</taxon>
    </lineage>
</organism>